<organism evidence="2 3">
    <name type="scientific">Belnapia rosea</name>
    <dbReference type="NCBI Taxonomy" id="938405"/>
    <lineage>
        <taxon>Bacteria</taxon>
        <taxon>Pseudomonadati</taxon>
        <taxon>Pseudomonadota</taxon>
        <taxon>Alphaproteobacteria</taxon>
        <taxon>Acetobacterales</taxon>
        <taxon>Roseomonadaceae</taxon>
        <taxon>Belnapia</taxon>
    </lineage>
</organism>
<protein>
    <recommendedName>
        <fullName evidence="4">Lysophospholipase L1</fullName>
    </recommendedName>
</protein>
<dbReference type="Gene3D" id="3.40.50.1110">
    <property type="entry name" value="SGNH hydrolase"/>
    <property type="match status" value="1"/>
</dbReference>
<keyword evidence="3" id="KW-1185">Reference proteome</keyword>
<sequence length="339" mass="34345">MPTLRHLLALAWLATSSAAAQPAPNSIHALQGGEARLALPATPGTTWQVEDEAGRVLHPWAPAVPDGALRLPPGGWYRLLRRDAAGTAPAGGRFAVGLVVVLTGQSQAGAFFAADAPEVGAFPAGPDDPPPPRLAALLPDESSGWSTAIAPLGARILLAELSRRLGPGMPLGLVNAAWGNASAAALADPDTPPGARLRRMAAMPASAALILAHGTTDALAGTPPEAYAERLSAVAATLRAGSPGMPVLLAPLSPLLGRTTLLGSGRLAMLLPRLARRQPPDPGLERRAAAIRAAQAGLGLPSGGSMTMVAPGLDGIHWSAEGVRQAAREAATALAEALR</sequence>
<dbReference type="EMBL" id="FMZX01000008">
    <property type="protein sequence ID" value="SDD44910.1"/>
    <property type="molecule type" value="Genomic_DNA"/>
</dbReference>
<feature type="chain" id="PRO_5011643389" description="Lysophospholipase L1" evidence="1">
    <location>
        <begin position="21"/>
        <end position="339"/>
    </location>
</feature>
<gene>
    <name evidence="2" type="ORF">SAMN04487779_100826</name>
</gene>
<dbReference type="GO" id="GO:0016788">
    <property type="term" value="F:hydrolase activity, acting on ester bonds"/>
    <property type="evidence" value="ECO:0007669"/>
    <property type="project" value="UniProtKB-ARBA"/>
</dbReference>
<evidence type="ECO:0008006" key="4">
    <source>
        <dbReference type="Google" id="ProtNLM"/>
    </source>
</evidence>
<dbReference type="SUPFAM" id="SSF52266">
    <property type="entry name" value="SGNH hydrolase"/>
    <property type="match status" value="1"/>
</dbReference>
<keyword evidence="1" id="KW-0732">Signal</keyword>
<dbReference type="AlphaFoldDB" id="A0A1G6UU19"/>
<feature type="signal peptide" evidence="1">
    <location>
        <begin position="1"/>
        <end position="20"/>
    </location>
</feature>
<reference evidence="2 3" key="1">
    <citation type="submission" date="2016-10" db="EMBL/GenBank/DDBJ databases">
        <authorList>
            <person name="de Groot N.N."/>
        </authorList>
    </citation>
    <scope>NUCLEOTIDE SEQUENCE [LARGE SCALE GENOMIC DNA]</scope>
    <source>
        <strain evidence="2 3">CPCC 100156</strain>
    </source>
</reference>
<evidence type="ECO:0000313" key="3">
    <source>
        <dbReference type="Proteomes" id="UP000198925"/>
    </source>
</evidence>
<dbReference type="InterPro" id="IPR036514">
    <property type="entry name" value="SGNH_hydro_sf"/>
</dbReference>
<dbReference type="RefSeq" id="WP_090663761.1">
    <property type="nucleotide sequence ID" value="NZ_FMZX01000008.1"/>
</dbReference>
<accession>A0A1G6UU19</accession>
<proteinExistence type="predicted"/>
<evidence type="ECO:0000256" key="1">
    <source>
        <dbReference type="SAM" id="SignalP"/>
    </source>
</evidence>
<dbReference type="STRING" id="938405.SAMN02927895_04448"/>
<dbReference type="Proteomes" id="UP000198925">
    <property type="component" value="Unassembled WGS sequence"/>
</dbReference>
<evidence type="ECO:0000313" key="2">
    <source>
        <dbReference type="EMBL" id="SDD44910.1"/>
    </source>
</evidence>
<name>A0A1G6UU19_9PROT</name>